<dbReference type="STRING" id="1499966.U14_02262"/>
<accession>A0A0S6VYD8</accession>
<evidence type="ECO:0000313" key="1">
    <source>
        <dbReference type="EMBL" id="GAK51020.1"/>
    </source>
</evidence>
<organism evidence="1">
    <name type="scientific">Candidatus Moduliflexus flocculans</name>
    <dbReference type="NCBI Taxonomy" id="1499966"/>
    <lineage>
        <taxon>Bacteria</taxon>
        <taxon>Candidatus Moduliflexota</taxon>
        <taxon>Candidatus Moduliflexia</taxon>
        <taxon>Candidatus Moduliflexales</taxon>
        <taxon>Candidatus Moduliflexaceae</taxon>
    </lineage>
</organism>
<name>A0A0S6VYD8_9BACT</name>
<reference evidence="1" key="1">
    <citation type="journal article" date="2015" name="PeerJ">
        <title>First genomic representation of candidate bacterial phylum KSB3 points to enhanced environmental sensing as a trigger of wastewater bulking.</title>
        <authorList>
            <person name="Sekiguchi Y."/>
            <person name="Ohashi A."/>
            <person name="Parks D.H."/>
            <person name="Yamauchi T."/>
            <person name="Tyson G.W."/>
            <person name="Hugenholtz P."/>
        </authorList>
    </citation>
    <scope>NUCLEOTIDE SEQUENCE [LARGE SCALE GENOMIC DNA]</scope>
</reference>
<dbReference type="Proteomes" id="UP000030700">
    <property type="component" value="Unassembled WGS sequence"/>
</dbReference>
<dbReference type="HOGENOM" id="CLU_1021801_0_0_0"/>
<dbReference type="EMBL" id="DF820456">
    <property type="protein sequence ID" value="GAK51020.1"/>
    <property type="molecule type" value="Genomic_DNA"/>
</dbReference>
<sequence length="272" mass="29519">MRRLQTFYVTAAVLSIVLGIVGCNLLDSDSDHPTLPSSSSSQLTPVGAGQVANFYVGKGVSDFYGVYIAGTSFVVNVPKPGTFLLTYYTKSGFGLSTTSIEYMKEKGVPEEVLQKLTTLVNQQFATEEEYLAALTSLIGAEQLLLYEDLILRYSYANVGGPYFLVTKVKKNSLLYIGLMPGDQVLNAAIDEGDATALAGTSPDAQDFGDVTVYFRPGFMGSWIDYFVINPSIPQVVLISNYAIVISTNVIALELPQGVTVKTQHYTKPKTKK</sequence>
<evidence type="ECO:0000313" key="2">
    <source>
        <dbReference type="Proteomes" id="UP000030700"/>
    </source>
</evidence>
<evidence type="ECO:0008006" key="3">
    <source>
        <dbReference type="Google" id="ProtNLM"/>
    </source>
</evidence>
<protein>
    <recommendedName>
        <fullName evidence="3">Lipoprotein</fullName>
    </recommendedName>
</protein>
<gene>
    <name evidence="1" type="ORF">U14_02262</name>
</gene>
<proteinExistence type="predicted"/>
<keyword evidence="2" id="KW-1185">Reference proteome</keyword>
<dbReference type="AlphaFoldDB" id="A0A0S6VYD8"/>
<dbReference type="PROSITE" id="PS51257">
    <property type="entry name" value="PROKAR_LIPOPROTEIN"/>
    <property type="match status" value="1"/>
</dbReference>